<dbReference type="Pfam" id="PF05168">
    <property type="entry name" value="HEPN"/>
    <property type="match status" value="1"/>
</dbReference>
<dbReference type="SUPFAM" id="SSF81593">
    <property type="entry name" value="Nucleotidyltransferase substrate binding subunit/domain"/>
    <property type="match status" value="1"/>
</dbReference>
<proteinExistence type="predicted"/>
<dbReference type="AlphaFoldDB" id="A0A3B0VE12"/>
<dbReference type="Gene3D" id="1.20.120.330">
    <property type="entry name" value="Nucleotidyltransferases domain 2"/>
    <property type="match status" value="1"/>
</dbReference>
<dbReference type="InterPro" id="IPR007842">
    <property type="entry name" value="HEPN_dom"/>
</dbReference>
<reference evidence="2" key="1">
    <citation type="submission" date="2018-06" db="EMBL/GenBank/DDBJ databases">
        <authorList>
            <person name="Zhirakovskaya E."/>
        </authorList>
    </citation>
    <scope>NUCLEOTIDE SEQUENCE</scope>
</reference>
<evidence type="ECO:0000259" key="1">
    <source>
        <dbReference type="PROSITE" id="PS50910"/>
    </source>
</evidence>
<dbReference type="PROSITE" id="PS50910">
    <property type="entry name" value="HEPN"/>
    <property type="match status" value="1"/>
</dbReference>
<name>A0A3B0VE12_9ZZZZ</name>
<dbReference type="EMBL" id="UOEZ01000074">
    <property type="protein sequence ID" value="VAW38563.1"/>
    <property type="molecule type" value="Genomic_DNA"/>
</dbReference>
<dbReference type="SMART" id="SM00748">
    <property type="entry name" value="HEPN"/>
    <property type="match status" value="1"/>
</dbReference>
<gene>
    <name evidence="2" type="ORF">MNBD_DELTA02-1124</name>
</gene>
<protein>
    <recommendedName>
        <fullName evidence="1">HEPN domain-containing protein</fullName>
    </recommendedName>
</protein>
<sequence>MEVLAKESARWLRQAEYDLKAADWNMEGGFFAPACFLAQQGAAKSLRAYLFLKKEDTHETRSVVELLERAVTYEEAFKEFIGPSGRLDIYYKTSRFPDSLPGGIPSEVIIERDAREAIVVAGDIIRAVEAARKDYMPETI</sequence>
<accession>A0A3B0VE12</accession>
<organism evidence="2">
    <name type="scientific">hydrothermal vent metagenome</name>
    <dbReference type="NCBI Taxonomy" id="652676"/>
    <lineage>
        <taxon>unclassified sequences</taxon>
        <taxon>metagenomes</taxon>
        <taxon>ecological metagenomes</taxon>
    </lineage>
</organism>
<feature type="domain" description="HEPN" evidence="1">
    <location>
        <begin position="12"/>
        <end position="124"/>
    </location>
</feature>
<evidence type="ECO:0000313" key="2">
    <source>
        <dbReference type="EMBL" id="VAW38563.1"/>
    </source>
</evidence>